<sequence length="70" mass="7581">MGAILYQLVQQGMSTPVELPTLSERDIHNLGTLANHVAGLSCTRYGGISSFPYMHEVLSVMASMQLDNQG</sequence>
<dbReference type="SUPFAM" id="SSF53613">
    <property type="entry name" value="Ribokinase-like"/>
    <property type="match status" value="1"/>
</dbReference>
<reference evidence="1 2" key="1">
    <citation type="submission" date="2023-02" db="EMBL/GenBank/DDBJ databases">
        <title>Dictyobacter halimunensis sp. nov., a new member of the class Ktedonobacteria from forest soil in a geothermal area.</title>
        <authorList>
            <person name="Rachmania M.K."/>
            <person name="Ningsih F."/>
            <person name="Sakai Y."/>
            <person name="Yabe S."/>
            <person name="Yokota A."/>
            <person name="Sjamsuridzal W."/>
        </authorList>
    </citation>
    <scope>NUCLEOTIDE SEQUENCE [LARGE SCALE GENOMIC DNA]</scope>
    <source>
        <strain evidence="1 2">S3.2.2.5</strain>
    </source>
</reference>
<evidence type="ECO:0000313" key="2">
    <source>
        <dbReference type="Proteomes" id="UP001344906"/>
    </source>
</evidence>
<dbReference type="InterPro" id="IPR029056">
    <property type="entry name" value="Ribokinase-like"/>
</dbReference>
<accession>A0ABQ6FST2</accession>
<keyword evidence="2" id="KW-1185">Reference proteome</keyword>
<evidence type="ECO:0000313" key="1">
    <source>
        <dbReference type="EMBL" id="GLV55866.1"/>
    </source>
</evidence>
<protein>
    <submittedName>
        <fullName evidence="1">Uncharacterized protein</fullName>
    </submittedName>
</protein>
<gene>
    <name evidence="1" type="ORF">KDH_27100</name>
</gene>
<organism evidence="1 2">
    <name type="scientific">Dictyobacter halimunensis</name>
    <dbReference type="NCBI Taxonomy" id="3026934"/>
    <lineage>
        <taxon>Bacteria</taxon>
        <taxon>Bacillati</taxon>
        <taxon>Chloroflexota</taxon>
        <taxon>Ktedonobacteria</taxon>
        <taxon>Ktedonobacterales</taxon>
        <taxon>Dictyobacteraceae</taxon>
        <taxon>Dictyobacter</taxon>
    </lineage>
</organism>
<dbReference type="EMBL" id="BSRI01000001">
    <property type="protein sequence ID" value="GLV55866.1"/>
    <property type="molecule type" value="Genomic_DNA"/>
</dbReference>
<comment type="caution">
    <text evidence="1">The sequence shown here is derived from an EMBL/GenBank/DDBJ whole genome shotgun (WGS) entry which is preliminary data.</text>
</comment>
<dbReference type="Proteomes" id="UP001344906">
    <property type="component" value="Unassembled WGS sequence"/>
</dbReference>
<proteinExistence type="predicted"/>
<dbReference type="Gene3D" id="3.40.1190.20">
    <property type="match status" value="1"/>
</dbReference>
<name>A0ABQ6FST2_9CHLR</name>